<dbReference type="EMBL" id="CP014585">
    <property type="protein sequence ID" value="ANZ74932.1"/>
    <property type="molecule type" value="Genomic_DNA"/>
</dbReference>
<evidence type="ECO:0000313" key="1">
    <source>
        <dbReference type="EMBL" id="ANZ74932.1"/>
    </source>
</evidence>
<dbReference type="AlphaFoldDB" id="A0A1B2JAE7"/>
<organism evidence="1 2">
    <name type="scientific">Komagataella pastoris</name>
    <name type="common">Yeast</name>
    <name type="synonym">Pichia pastoris</name>
    <dbReference type="NCBI Taxonomy" id="4922"/>
    <lineage>
        <taxon>Eukaryota</taxon>
        <taxon>Fungi</taxon>
        <taxon>Dikarya</taxon>
        <taxon>Ascomycota</taxon>
        <taxon>Saccharomycotina</taxon>
        <taxon>Pichiomycetes</taxon>
        <taxon>Pichiales</taxon>
        <taxon>Pichiaceae</taxon>
        <taxon>Komagataella</taxon>
    </lineage>
</organism>
<name>A0A1B2JAE7_PICPA</name>
<proteinExistence type="predicted"/>
<reference evidence="1 2" key="1">
    <citation type="submission" date="2016-02" db="EMBL/GenBank/DDBJ databases">
        <title>Comparative genomic and transcriptomic foundation for Pichia pastoris.</title>
        <authorList>
            <person name="Love K.R."/>
            <person name="Shah K.A."/>
            <person name="Whittaker C.A."/>
            <person name="Wu J."/>
            <person name="Bartlett M.C."/>
            <person name="Ma D."/>
            <person name="Leeson R.L."/>
            <person name="Priest M."/>
            <person name="Young S.K."/>
            <person name="Love J.C."/>
        </authorList>
    </citation>
    <scope>NUCLEOTIDE SEQUENCE [LARGE SCALE GENOMIC DNA]</scope>
    <source>
        <strain evidence="1 2">ATCC 28485</strain>
    </source>
</reference>
<dbReference type="Proteomes" id="UP000094565">
    <property type="component" value="Chromosome 2"/>
</dbReference>
<protein>
    <submittedName>
        <fullName evidence="1">BA75_03148T0</fullName>
    </submittedName>
</protein>
<gene>
    <name evidence="1" type="ORF">ATY40_BA7503148</name>
</gene>
<sequence length="99" mass="10938">MIPTGNKSLKFDSSSFEKNKSKRVTYLGIFLFSTPFGGIRGLDSTVGKLWGDFLGGSRLAWRVRYLDGGRAGRFLAEKEKLLAYLPVAYVCLLSSPSKP</sequence>
<evidence type="ECO:0000313" key="2">
    <source>
        <dbReference type="Proteomes" id="UP000094565"/>
    </source>
</evidence>
<keyword evidence="2" id="KW-1185">Reference proteome</keyword>
<accession>A0A1B2JAE7</accession>